<evidence type="ECO:0000313" key="2">
    <source>
        <dbReference type="Proteomes" id="UP000311382"/>
    </source>
</evidence>
<keyword evidence="2" id="KW-1185">Reference proteome</keyword>
<dbReference type="AlphaFoldDB" id="A0A5C5G643"/>
<sequence length="223" mass="24962">MPSSLLSLPDELLAHIVDQALGEYAPRLYKERQATAWALSLVNRRIGAIAQPRLVEVVHVEYEGGQGPSPSIGRLPVNGVRTLHSSHPPFSGGPLERVLAPLSLTDFDALRDLRLVRVSDLPLEQISRFNELRVLVLDHVTFNADAPFTSCALERLTLFDCHEYVDLERPELLASAGLPALRHLYLLRLPQRNRRRQLVAPGLLHQVETLGFDFRDDMVRSGS</sequence>
<protein>
    <submittedName>
        <fullName evidence="1">Uncharacterized protein</fullName>
    </submittedName>
</protein>
<reference evidence="1 2" key="1">
    <citation type="submission" date="2019-03" db="EMBL/GenBank/DDBJ databases">
        <title>Rhodosporidium diobovatum UCD-FST 08-225 genome sequencing, assembly, and annotation.</title>
        <authorList>
            <person name="Fakankun I.U."/>
            <person name="Fristensky B."/>
            <person name="Levin D.B."/>
        </authorList>
    </citation>
    <scope>NUCLEOTIDE SEQUENCE [LARGE SCALE GENOMIC DNA]</scope>
    <source>
        <strain evidence="1 2">UCD-FST 08-225</strain>
    </source>
</reference>
<dbReference type="OrthoDB" id="10651240at2759"/>
<dbReference type="Proteomes" id="UP000311382">
    <property type="component" value="Unassembled WGS sequence"/>
</dbReference>
<accession>A0A5C5G643</accession>
<evidence type="ECO:0000313" key="1">
    <source>
        <dbReference type="EMBL" id="TNY23431.1"/>
    </source>
</evidence>
<proteinExistence type="predicted"/>
<comment type="caution">
    <text evidence="1">The sequence shown here is derived from an EMBL/GenBank/DDBJ whole genome shotgun (WGS) entry which is preliminary data.</text>
</comment>
<gene>
    <name evidence="1" type="ORF">DMC30DRAFT_414121</name>
</gene>
<dbReference type="EMBL" id="SOZI01000011">
    <property type="protein sequence ID" value="TNY23431.1"/>
    <property type="molecule type" value="Genomic_DNA"/>
</dbReference>
<name>A0A5C5G643_9BASI</name>
<organism evidence="1 2">
    <name type="scientific">Rhodotorula diobovata</name>
    <dbReference type="NCBI Taxonomy" id="5288"/>
    <lineage>
        <taxon>Eukaryota</taxon>
        <taxon>Fungi</taxon>
        <taxon>Dikarya</taxon>
        <taxon>Basidiomycota</taxon>
        <taxon>Pucciniomycotina</taxon>
        <taxon>Microbotryomycetes</taxon>
        <taxon>Sporidiobolales</taxon>
        <taxon>Sporidiobolaceae</taxon>
        <taxon>Rhodotorula</taxon>
    </lineage>
</organism>